<sequence>MFRLKISLKYLTPMIWRRIETPDCTLWDLHGIIQLCMPWANYHMWDFAVTRAERYGPEDDPEMDYLDAGRVTLSQLAQRGVKKLAYTYDYGDSWDHVVAFEKPVARDPKAKYPRCVAGARACPPEDCGGFPGYENLLAVLADRKHPDHKDMKKWAGGLIDPEAFDTDAVNADLQKLKFK</sequence>
<dbReference type="Gene3D" id="3.10.290.30">
    <property type="entry name" value="MM3350-like"/>
    <property type="match status" value="1"/>
</dbReference>
<name>A0A6M5YSS7_9BACT</name>
<dbReference type="InterPro" id="IPR024047">
    <property type="entry name" value="MM3350-like_sf"/>
</dbReference>
<dbReference type="PANTHER" id="PTHR41878">
    <property type="entry name" value="LEXA REPRESSOR-RELATED"/>
    <property type="match status" value="1"/>
</dbReference>
<dbReference type="Pfam" id="PF07929">
    <property type="entry name" value="PRiA4_ORF3"/>
    <property type="match status" value="1"/>
</dbReference>
<organism evidence="2 3">
    <name type="scientific">Frigoriglobus tundricola</name>
    <dbReference type="NCBI Taxonomy" id="2774151"/>
    <lineage>
        <taxon>Bacteria</taxon>
        <taxon>Pseudomonadati</taxon>
        <taxon>Planctomycetota</taxon>
        <taxon>Planctomycetia</taxon>
        <taxon>Gemmatales</taxon>
        <taxon>Gemmataceae</taxon>
        <taxon>Frigoriglobus</taxon>
    </lineage>
</organism>
<dbReference type="SUPFAM" id="SSF159941">
    <property type="entry name" value="MM3350-like"/>
    <property type="match status" value="1"/>
</dbReference>
<keyword evidence="3" id="KW-1185">Reference proteome</keyword>
<dbReference type="InterPro" id="IPR012912">
    <property type="entry name" value="Plasmid_pRiA4b_Orf3-like"/>
</dbReference>
<dbReference type="RefSeq" id="WP_171471964.1">
    <property type="nucleotide sequence ID" value="NZ_CP053452.2"/>
</dbReference>
<evidence type="ECO:0000313" key="2">
    <source>
        <dbReference type="EMBL" id="QJW96363.1"/>
    </source>
</evidence>
<dbReference type="KEGG" id="ftj:FTUN_3920"/>
<protein>
    <recommendedName>
        <fullName evidence="1">Plasmid pRiA4b Orf3-like domain-containing protein</fullName>
    </recommendedName>
</protein>
<evidence type="ECO:0000259" key="1">
    <source>
        <dbReference type="Pfam" id="PF07929"/>
    </source>
</evidence>
<gene>
    <name evidence="2" type="ORF">FTUN_3920</name>
</gene>
<dbReference type="AlphaFoldDB" id="A0A6M5YSS7"/>
<dbReference type="Proteomes" id="UP000503447">
    <property type="component" value="Chromosome"/>
</dbReference>
<feature type="domain" description="Plasmid pRiA4b Orf3-like" evidence="1">
    <location>
        <begin position="2"/>
        <end position="167"/>
    </location>
</feature>
<proteinExistence type="predicted"/>
<reference evidence="3" key="1">
    <citation type="submission" date="2020-05" db="EMBL/GenBank/DDBJ databases">
        <title>Frigoriglobus tundricola gen. nov., sp. nov., a psychrotolerant cellulolytic planctomycete of the family Gemmataceae with two divergent copies of 16S rRNA gene.</title>
        <authorList>
            <person name="Kulichevskaya I.S."/>
            <person name="Ivanova A.A."/>
            <person name="Naumoff D.G."/>
            <person name="Beletsky A.V."/>
            <person name="Rijpstra W.I.C."/>
            <person name="Sinninghe Damste J.S."/>
            <person name="Mardanov A.V."/>
            <person name="Ravin N.V."/>
            <person name="Dedysh S.N."/>
        </authorList>
    </citation>
    <scope>NUCLEOTIDE SEQUENCE [LARGE SCALE GENOMIC DNA]</scope>
    <source>
        <strain evidence="3">PL17</strain>
    </source>
</reference>
<dbReference type="EMBL" id="CP053452">
    <property type="protein sequence ID" value="QJW96363.1"/>
    <property type="molecule type" value="Genomic_DNA"/>
</dbReference>
<evidence type="ECO:0000313" key="3">
    <source>
        <dbReference type="Proteomes" id="UP000503447"/>
    </source>
</evidence>
<dbReference type="PANTHER" id="PTHR41878:SF1">
    <property type="entry name" value="TNPR PROTEIN"/>
    <property type="match status" value="1"/>
</dbReference>
<accession>A0A6M5YSS7</accession>